<feature type="region of interest" description="Disordered" evidence="1">
    <location>
        <begin position="1"/>
        <end position="57"/>
    </location>
</feature>
<feature type="compositionally biased region" description="Basic and acidic residues" evidence="1">
    <location>
        <begin position="43"/>
        <end position="52"/>
    </location>
</feature>
<feature type="region of interest" description="Disordered" evidence="1">
    <location>
        <begin position="176"/>
        <end position="198"/>
    </location>
</feature>
<keyword evidence="3" id="KW-1185">Reference proteome</keyword>
<gene>
    <name evidence="2" type="ORF">L873DRAFT_1416429</name>
</gene>
<name>A0A3N4J8K9_9PEZI</name>
<dbReference type="AlphaFoldDB" id="A0A3N4J8K9"/>
<dbReference type="EMBL" id="ML120435">
    <property type="protein sequence ID" value="RPA94622.1"/>
    <property type="molecule type" value="Genomic_DNA"/>
</dbReference>
<evidence type="ECO:0000313" key="2">
    <source>
        <dbReference type="EMBL" id="RPA94622.1"/>
    </source>
</evidence>
<protein>
    <submittedName>
        <fullName evidence="2">Uncharacterized protein</fullName>
    </submittedName>
</protein>
<feature type="compositionally biased region" description="Polar residues" evidence="1">
    <location>
        <begin position="15"/>
        <end position="32"/>
    </location>
</feature>
<sequence>MPLNLSPNTPPHIRTNITLQSRQKPRQSTMNPRPSFPRNRRGRQPEPRRLVDIPEDQEQNFIHPTEGRGNIYQGLSRLYSQAQTSRVRIERSVSQVSGLAAVCEDYLAQETMYVSDSYFGGVCDADPTEAEQKIQEALSRMEDFHHDLNHKIQQLRISRRRAVILPGDDPSVSLAAANSSGRTGGEISAAGAHGRPRRQEQLISGEAGNDTMVHGYMPPAPPVHLIRFEETTLFPHSPTGSGLRRPLNYSSVVGALRRSAGLARRERVKELWNQTRDRLRNGDPAV</sequence>
<evidence type="ECO:0000313" key="3">
    <source>
        <dbReference type="Proteomes" id="UP000276215"/>
    </source>
</evidence>
<proteinExistence type="predicted"/>
<dbReference type="STRING" id="1336337.A0A3N4J8K9"/>
<dbReference type="OrthoDB" id="5415394at2759"/>
<evidence type="ECO:0000256" key="1">
    <source>
        <dbReference type="SAM" id="MobiDB-lite"/>
    </source>
</evidence>
<reference evidence="2 3" key="1">
    <citation type="journal article" date="2018" name="Nat. Ecol. Evol.">
        <title>Pezizomycetes genomes reveal the molecular basis of ectomycorrhizal truffle lifestyle.</title>
        <authorList>
            <person name="Murat C."/>
            <person name="Payen T."/>
            <person name="Noel B."/>
            <person name="Kuo A."/>
            <person name="Morin E."/>
            <person name="Chen J."/>
            <person name="Kohler A."/>
            <person name="Krizsan K."/>
            <person name="Balestrini R."/>
            <person name="Da Silva C."/>
            <person name="Montanini B."/>
            <person name="Hainaut M."/>
            <person name="Levati E."/>
            <person name="Barry K.W."/>
            <person name="Belfiori B."/>
            <person name="Cichocki N."/>
            <person name="Clum A."/>
            <person name="Dockter R.B."/>
            <person name="Fauchery L."/>
            <person name="Guy J."/>
            <person name="Iotti M."/>
            <person name="Le Tacon F."/>
            <person name="Lindquist E.A."/>
            <person name="Lipzen A."/>
            <person name="Malagnac F."/>
            <person name="Mello A."/>
            <person name="Molinier V."/>
            <person name="Miyauchi S."/>
            <person name="Poulain J."/>
            <person name="Riccioni C."/>
            <person name="Rubini A."/>
            <person name="Sitrit Y."/>
            <person name="Splivallo R."/>
            <person name="Traeger S."/>
            <person name="Wang M."/>
            <person name="Zifcakova L."/>
            <person name="Wipf D."/>
            <person name="Zambonelli A."/>
            <person name="Paolocci F."/>
            <person name="Nowrousian M."/>
            <person name="Ottonello S."/>
            <person name="Baldrian P."/>
            <person name="Spatafora J.W."/>
            <person name="Henrissat B."/>
            <person name="Nagy L.G."/>
            <person name="Aury J.M."/>
            <person name="Wincker P."/>
            <person name="Grigoriev I.V."/>
            <person name="Bonfante P."/>
            <person name="Martin F.M."/>
        </authorList>
    </citation>
    <scope>NUCLEOTIDE SEQUENCE [LARGE SCALE GENOMIC DNA]</scope>
    <source>
        <strain evidence="2 3">120613-1</strain>
    </source>
</reference>
<dbReference type="Proteomes" id="UP000276215">
    <property type="component" value="Unassembled WGS sequence"/>
</dbReference>
<organism evidence="2 3">
    <name type="scientific">Choiromyces venosus 120613-1</name>
    <dbReference type="NCBI Taxonomy" id="1336337"/>
    <lineage>
        <taxon>Eukaryota</taxon>
        <taxon>Fungi</taxon>
        <taxon>Dikarya</taxon>
        <taxon>Ascomycota</taxon>
        <taxon>Pezizomycotina</taxon>
        <taxon>Pezizomycetes</taxon>
        <taxon>Pezizales</taxon>
        <taxon>Tuberaceae</taxon>
        <taxon>Choiromyces</taxon>
    </lineage>
</organism>
<accession>A0A3N4J8K9</accession>